<proteinExistence type="predicted"/>
<sequence length="85" mass="9342">MRVISKLCKWSDKEGLELFIKPSARFCNAHVLSHTLQNRVPDLRYKTASKLPRERADCAGVQSALTATEVEDCAGGSAFPIVNHG</sequence>
<dbReference type="HOGENOM" id="CLU_2514304_0_0_1"/>
<organism evidence="1 2">
    <name type="scientific">Tulasnella calospora MUT 4182</name>
    <dbReference type="NCBI Taxonomy" id="1051891"/>
    <lineage>
        <taxon>Eukaryota</taxon>
        <taxon>Fungi</taxon>
        <taxon>Dikarya</taxon>
        <taxon>Basidiomycota</taxon>
        <taxon>Agaricomycotina</taxon>
        <taxon>Agaricomycetes</taxon>
        <taxon>Cantharellales</taxon>
        <taxon>Tulasnellaceae</taxon>
        <taxon>Tulasnella</taxon>
    </lineage>
</organism>
<reference evidence="2" key="2">
    <citation type="submission" date="2015-01" db="EMBL/GenBank/DDBJ databases">
        <title>Evolutionary Origins and Diversification of the Mycorrhizal Mutualists.</title>
        <authorList>
            <consortium name="DOE Joint Genome Institute"/>
            <consortium name="Mycorrhizal Genomics Consortium"/>
            <person name="Kohler A."/>
            <person name="Kuo A."/>
            <person name="Nagy L.G."/>
            <person name="Floudas D."/>
            <person name="Copeland A."/>
            <person name="Barry K.W."/>
            <person name="Cichocki N."/>
            <person name="Veneault-Fourrey C."/>
            <person name="LaButti K."/>
            <person name="Lindquist E.A."/>
            <person name="Lipzen A."/>
            <person name="Lundell T."/>
            <person name="Morin E."/>
            <person name="Murat C."/>
            <person name="Riley R."/>
            <person name="Ohm R."/>
            <person name="Sun H."/>
            <person name="Tunlid A."/>
            <person name="Henrissat B."/>
            <person name="Grigoriev I.V."/>
            <person name="Hibbett D.S."/>
            <person name="Martin F."/>
        </authorList>
    </citation>
    <scope>NUCLEOTIDE SEQUENCE [LARGE SCALE GENOMIC DNA]</scope>
    <source>
        <strain evidence="2">MUT 4182</strain>
    </source>
</reference>
<dbReference type="Proteomes" id="UP000054248">
    <property type="component" value="Unassembled WGS sequence"/>
</dbReference>
<protein>
    <submittedName>
        <fullName evidence="1">Uncharacterized protein</fullName>
    </submittedName>
</protein>
<reference evidence="1 2" key="1">
    <citation type="submission" date="2014-04" db="EMBL/GenBank/DDBJ databases">
        <authorList>
            <consortium name="DOE Joint Genome Institute"/>
            <person name="Kuo A."/>
            <person name="Girlanda M."/>
            <person name="Perotto S."/>
            <person name="Kohler A."/>
            <person name="Nagy L.G."/>
            <person name="Floudas D."/>
            <person name="Copeland A."/>
            <person name="Barry K.W."/>
            <person name="Cichocki N."/>
            <person name="Veneault-Fourrey C."/>
            <person name="LaButti K."/>
            <person name="Lindquist E.A."/>
            <person name="Lipzen A."/>
            <person name="Lundell T."/>
            <person name="Morin E."/>
            <person name="Murat C."/>
            <person name="Sun H."/>
            <person name="Tunlid A."/>
            <person name="Henrissat B."/>
            <person name="Grigoriev I.V."/>
            <person name="Hibbett D.S."/>
            <person name="Martin F."/>
            <person name="Nordberg H.P."/>
            <person name="Cantor M.N."/>
            <person name="Hua S.X."/>
        </authorList>
    </citation>
    <scope>NUCLEOTIDE SEQUENCE [LARGE SCALE GENOMIC DNA]</scope>
    <source>
        <strain evidence="1 2">MUT 4182</strain>
    </source>
</reference>
<accession>A0A0C3QJT0</accession>
<evidence type="ECO:0000313" key="1">
    <source>
        <dbReference type="EMBL" id="KIO27426.1"/>
    </source>
</evidence>
<name>A0A0C3QJT0_9AGAM</name>
<dbReference type="EMBL" id="KN823009">
    <property type="protein sequence ID" value="KIO27426.1"/>
    <property type="molecule type" value="Genomic_DNA"/>
</dbReference>
<dbReference type="AlphaFoldDB" id="A0A0C3QJT0"/>
<evidence type="ECO:0000313" key="2">
    <source>
        <dbReference type="Proteomes" id="UP000054248"/>
    </source>
</evidence>
<gene>
    <name evidence="1" type="ORF">M407DRAFT_243365</name>
</gene>
<keyword evidence="2" id="KW-1185">Reference proteome</keyword>